<dbReference type="KEGG" id="emc:129337483"/>
<dbReference type="PANTHER" id="PTHR45869">
    <property type="entry name" value="C-REACTIVE PROTEIN-RELATED"/>
    <property type="match status" value="1"/>
</dbReference>
<evidence type="ECO:0000256" key="3">
    <source>
        <dbReference type="ARBA" id="ARBA00022723"/>
    </source>
</evidence>
<dbReference type="FunFam" id="2.60.120.200:FF:000070">
    <property type="entry name" value="Serum amyloid P-component"/>
    <property type="match status" value="1"/>
</dbReference>
<reference evidence="12" key="1">
    <citation type="submission" date="2025-08" db="UniProtKB">
        <authorList>
            <consortium name="RefSeq"/>
        </authorList>
    </citation>
    <scope>IDENTIFICATION</scope>
    <source>
        <tissue evidence="12">Blood</tissue>
    </source>
</reference>
<evidence type="ECO:0000256" key="2">
    <source>
        <dbReference type="ARBA" id="ARBA00022525"/>
    </source>
</evidence>
<comment type="similarity">
    <text evidence="7 9">Belongs to the pentraxin family.</text>
</comment>
<evidence type="ECO:0000256" key="6">
    <source>
        <dbReference type="ARBA" id="ARBA00023157"/>
    </source>
</evidence>
<dbReference type="GO" id="GO:0005615">
    <property type="term" value="C:extracellular space"/>
    <property type="evidence" value="ECO:0007669"/>
    <property type="project" value="TreeGrafter"/>
</dbReference>
<comment type="subcellular location">
    <subcellularLocation>
        <location evidence="1 9">Secreted</location>
    </subcellularLocation>
</comment>
<evidence type="ECO:0000259" key="10">
    <source>
        <dbReference type="PROSITE" id="PS51828"/>
    </source>
</evidence>
<keyword evidence="3 9" id="KW-0479">Metal-binding</keyword>
<comment type="subunit">
    <text evidence="9">Homopentamer. Pentaxin (or pentraxin) have a discoid arrangement of 5 non-covalently bound subunits.</text>
</comment>
<dbReference type="Gene3D" id="2.60.120.200">
    <property type="match status" value="1"/>
</dbReference>
<dbReference type="CDD" id="cd00152">
    <property type="entry name" value="PTX"/>
    <property type="match status" value="1"/>
</dbReference>
<evidence type="ECO:0000256" key="7">
    <source>
        <dbReference type="ARBA" id="ARBA00038102"/>
    </source>
</evidence>
<feature type="chain" id="PRO_5041518006" description="Pentraxin family member" evidence="9">
    <location>
        <begin position="20"/>
        <end position="233"/>
    </location>
</feature>
<dbReference type="GO" id="GO:0045087">
    <property type="term" value="P:innate immune response"/>
    <property type="evidence" value="ECO:0007669"/>
    <property type="project" value="TreeGrafter"/>
</dbReference>
<accession>A0AA97L8S7</accession>
<keyword evidence="6" id="KW-1015">Disulfide bond</keyword>
<dbReference type="PROSITE" id="PS51828">
    <property type="entry name" value="PTX_2"/>
    <property type="match status" value="1"/>
</dbReference>
<dbReference type="InterPro" id="IPR013320">
    <property type="entry name" value="ConA-like_dom_sf"/>
</dbReference>
<evidence type="ECO:0000313" key="12">
    <source>
        <dbReference type="RefSeq" id="XP_054847220.1"/>
    </source>
</evidence>
<evidence type="ECO:0000256" key="1">
    <source>
        <dbReference type="ARBA" id="ARBA00004613"/>
    </source>
</evidence>
<keyword evidence="5 9" id="KW-0106">Calcium</keyword>
<keyword evidence="11" id="KW-1185">Reference proteome</keyword>
<dbReference type="GO" id="GO:0046872">
    <property type="term" value="F:metal ion binding"/>
    <property type="evidence" value="ECO:0007669"/>
    <property type="project" value="UniProtKB-KW"/>
</dbReference>
<dbReference type="AlphaFoldDB" id="A0AA97L8S7"/>
<dbReference type="InterPro" id="IPR001759">
    <property type="entry name" value="PTX_dom"/>
</dbReference>
<keyword evidence="2" id="KW-0964">Secreted</keyword>
<dbReference type="Proteomes" id="UP001190640">
    <property type="component" value="Chromosome 1"/>
</dbReference>
<sequence>MRKRLLSFLLLAGLWGSLAQEDLERKAFVFPEASKTAYVVLETTLKQPLTGFTLCMRFYTELTRGYSLFSYASRRSANEILLFAEKPNQYSFTLGDRAVIFNVPEKMNTNPFGRQICASWESATGLVELWVNGQPMVRKSLKKGHSVSTEASIILGQEQDSFGGRFEITQSFVGEILDLYMWDRVLSPDEVGWAWFNGDVPGNVINWKSLSYKSHGEVFVKPALSSFYRAVGG</sequence>
<dbReference type="GeneID" id="129337483"/>
<evidence type="ECO:0000313" key="11">
    <source>
        <dbReference type="Proteomes" id="UP001190640"/>
    </source>
</evidence>
<evidence type="ECO:0000256" key="5">
    <source>
        <dbReference type="ARBA" id="ARBA00022837"/>
    </source>
</evidence>
<protein>
    <recommendedName>
        <fullName evidence="9">Pentraxin family member</fullName>
    </recommendedName>
</protein>
<evidence type="ECO:0000256" key="8">
    <source>
        <dbReference type="PROSITE-ProRule" id="PRU01172"/>
    </source>
</evidence>
<organism evidence="11 12">
    <name type="scientific">Eublepharis macularius</name>
    <name type="common">Leopard gecko</name>
    <name type="synonym">Cyrtodactylus macularius</name>
    <dbReference type="NCBI Taxonomy" id="481883"/>
    <lineage>
        <taxon>Eukaryota</taxon>
        <taxon>Metazoa</taxon>
        <taxon>Chordata</taxon>
        <taxon>Craniata</taxon>
        <taxon>Vertebrata</taxon>
        <taxon>Euteleostomi</taxon>
        <taxon>Lepidosauria</taxon>
        <taxon>Squamata</taxon>
        <taxon>Bifurcata</taxon>
        <taxon>Gekkota</taxon>
        <taxon>Eublepharidae</taxon>
        <taxon>Eublepharinae</taxon>
        <taxon>Eublepharis</taxon>
    </lineage>
</organism>
<dbReference type="PANTHER" id="PTHR45869:SF7">
    <property type="entry name" value="C-REACTIVE PROTEIN"/>
    <property type="match status" value="1"/>
</dbReference>
<dbReference type="GO" id="GO:0001849">
    <property type="term" value="F:complement component C1q complex binding"/>
    <property type="evidence" value="ECO:0007669"/>
    <property type="project" value="TreeGrafter"/>
</dbReference>
<feature type="signal peptide" evidence="9">
    <location>
        <begin position="1"/>
        <end position="19"/>
    </location>
</feature>
<keyword evidence="4 9" id="KW-0732">Signal</keyword>
<name>A0AA97L8S7_EUBMA</name>
<dbReference type="SUPFAM" id="SSF49899">
    <property type="entry name" value="Concanavalin A-like lectins/glucanases"/>
    <property type="match status" value="1"/>
</dbReference>
<evidence type="ECO:0000256" key="9">
    <source>
        <dbReference type="RuleBase" id="RU362112"/>
    </source>
</evidence>
<comment type="caution">
    <text evidence="8">Lacks conserved residue(s) required for the propagation of feature annotation.</text>
</comment>
<evidence type="ECO:0000256" key="4">
    <source>
        <dbReference type="ARBA" id="ARBA00022729"/>
    </source>
</evidence>
<dbReference type="PRINTS" id="PR00895">
    <property type="entry name" value="PENTAXIN"/>
</dbReference>
<dbReference type="SMART" id="SM00159">
    <property type="entry name" value="PTX"/>
    <property type="match status" value="1"/>
</dbReference>
<comment type="cofactor">
    <cofactor evidence="9">
        <name>Ca(2+)</name>
        <dbReference type="ChEBI" id="CHEBI:29108"/>
    </cofactor>
    <text evidence="9">Binds 2 calcium ions per subunit.</text>
</comment>
<feature type="domain" description="Pentraxin (PTX)" evidence="10">
    <location>
        <begin position="24"/>
        <end position="226"/>
    </location>
</feature>
<dbReference type="RefSeq" id="XP_054847220.1">
    <property type="nucleotide sequence ID" value="XM_054991245.1"/>
</dbReference>
<gene>
    <name evidence="12" type="primary">LOC129337483</name>
</gene>
<dbReference type="InterPro" id="IPR051005">
    <property type="entry name" value="Pentraxin_domain"/>
</dbReference>
<proteinExistence type="inferred from homology"/>
<dbReference type="Pfam" id="PF00354">
    <property type="entry name" value="Pentaxin"/>
    <property type="match status" value="1"/>
</dbReference>